<protein>
    <recommendedName>
        <fullName evidence="3">glucose-6-phosphate 1-epimerase</fullName>
        <ecNumber evidence="3">5.1.3.15</ecNumber>
    </recommendedName>
</protein>
<name>A0A5A8E0B0_CAFRO</name>
<dbReference type="InterPro" id="IPR014718">
    <property type="entry name" value="GH-type_carb-bd"/>
</dbReference>
<accession>A0A5A8E0B0</accession>
<comment type="similarity">
    <text evidence="2">Belongs to the glucose-6-phosphate 1-epimerase family.</text>
</comment>
<dbReference type="Pfam" id="PF01263">
    <property type="entry name" value="Aldose_epim"/>
    <property type="match status" value="1"/>
</dbReference>
<dbReference type="InterPro" id="IPR011013">
    <property type="entry name" value="Gal_mutarotase_sf_dom"/>
</dbReference>
<feature type="region of interest" description="Disordered" evidence="5">
    <location>
        <begin position="1"/>
        <end position="106"/>
    </location>
</feature>
<evidence type="ECO:0000256" key="4">
    <source>
        <dbReference type="ARBA" id="ARBA00023235"/>
    </source>
</evidence>
<dbReference type="GO" id="GO:0047938">
    <property type="term" value="F:glucose-6-phosphate 1-epimerase activity"/>
    <property type="evidence" value="ECO:0007669"/>
    <property type="project" value="UniProtKB-EC"/>
</dbReference>
<sequence>MLAGHRKRRVERGAPEPPAAGQPHRAGLDSDSAGIRRSGAFDLLSGSTGRSPSMRQVHEGLISRSGGIPGHVMASDPYGDVPRAHPDGRTMAQAPPGRAQRISSPSGSSCTVVEFGGCMTSFVDATGQERLYVSPSAVFDGKKAIRGGVPIIFPQFGPDGPLPNHGFARTSTWRFEGVRGPAAVFSLSDSPDTRAIWDFSFRLELAITLHAAGFDSALTVVNTGAEGFEFQALLHSYHALESAEGATVSGLAGVSFVDKLAAAAVVVQEGDIVIDREVDRIYRASPTGAPAEAVVVAKRSAGGKSIHVDVDAGEAAPELAPAPHEVVIWNPWVDKSASLGDLPDDGYKSFVCVEPGRVDGLHGLRPEASFVLTQRVRYE</sequence>
<dbReference type="PANTHER" id="PTHR11122">
    <property type="entry name" value="APOSPORY-ASSOCIATED PROTEIN C-RELATED"/>
    <property type="match status" value="1"/>
</dbReference>
<dbReference type="Proteomes" id="UP000324907">
    <property type="component" value="Unassembled WGS sequence"/>
</dbReference>
<evidence type="ECO:0000256" key="5">
    <source>
        <dbReference type="SAM" id="MobiDB-lite"/>
    </source>
</evidence>
<dbReference type="CDD" id="cd09020">
    <property type="entry name" value="D-hex-6-P-epi_like"/>
    <property type="match status" value="1"/>
</dbReference>
<evidence type="ECO:0000313" key="7">
    <source>
        <dbReference type="Proteomes" id="UP000324907"/>
    </source>
</evidence>
<dbReference type="InterPro" id="IPR008183">
    <property type="entry name" value="Aldose_1/G6P_1-epimerase"/>
</dbReference>
<comment type="caution">
    <text evidence="6">The sequence shown here is derived from an EMBL/GenBank/DDBJ whole genome shotgun (WGS) entry which is preliminary data.</text>
</comment>
<evidence type="ECO:0000256" key="1">
    <source>
        <dbReference type="ARBA" id="ARBA00001096"/>
    </source>
</evidence>
<feature type="compositionally biased region" description="Basic residues" evidence="5">
    <location>
        <begin position="1"/>
        <end position="10"/>
    </location>
</feature>
<dbReference type="GO" id="GO:0030246">
    <property type="term" value="F:carbohydrate binding"/>
    <property type="evidence" value="ECO:0007669"/>
    <property type="project" value="InterPro"/>
</dbReference>
<gene>
    <name evidence="6" type="ORF">FNF28_00988</name>
</gene>
<proteinExistence type="inferred from homology"/>
<keyword evidence="4" id="KW-0413">Isomerase</keyword>
<evidence type="ECO:0000313" key="6">
    <source>
        <dbReference type="EMBL" id="KAA0171223.1"/>
    </source>
</evidence>
<organism evidence="6 7">
    <name type="scientific">Cafeteria roenbergensis</name>
    <name type="common">Marine flagellate</name>
    <dbReference type="NCBI Taxonomy" id="33653"/>
    <lineage>
        <taxon>Eukaryota</taxon>
        <taxon>Sar</taxon>
        <taxon>Stramenopiles</taxon>
        <taxon>Bigyra</taxon>
        <taxon>Opalozoa</taxon>
        <taxon>Bicosoecida</taxon>
        <taxon>Cafeteriaceae</taxon>
        <taxon>Cafeteria</taxon>
    </lineage>
</organism>
<dbReference type="EMBL" id="VLTL01000008">
    <property type="protein sequence ID" value="KAA0171223.1"/>
    <property type="molecule type" value="Genomic_DNA"/>
</dbReference>
<dbReference type="EC" id="5.1.3.15" evidence="3"/>
<evidence type="ECO:0000256" key="2">
    <source>
        <dbReference type="ARBA" id="ARBA00005866"/>
    </source>
</evidence>
<dbReference type="SUPFAM" id="SSF74650">
    <property type="entry name" value="Galactose mutarotase-like"/>
    <property type="match status" value="1"/>
</dbReference>
<dbReference type="GO" id="GO:0005737">
    <property type="term" value="C:cytoplasm"/>
    <property type="evidence" value="ECO:0007669"/>
    <property type="project" value="TreeGrafter"/>
</dbReference>
<feature type="compositionally biased region" description="Polar residues" evidence="5">
    <location>
        <begin position="45"/>
        <end position="54"/>
    </location>
</feature>
<dbReference type="AlphaFoldDB" id="A0A5A8E0B0"/>
<comment type="catalytic activity">
    <reaction evidence="1">
        <text>alpha-D-glucose 6-phosphate = beta-D-glucose 6-phosphate</text>
        <dbReference type="Rhea" id="RHEA:16249"/>
        <dbReference type="ChEBI" id="CHEBI:58225"/>
        <dbReference type="ChEBI" id="CHEBI:58247"/>
        <dbReference type="EC" id="5.1.3.15"/>
    </reaction>
</comment>
<dbReference type="GO" id="GO:0005975">
    <property type="term" value="P:carbohydrate metabolic process"/>
    <property type="evidence" value="ECO:0007669"/>
    <property type="project" value="InterPro"/>
</dbReference>
<dbReference type="PANTHER" id="PTHR11122:SF13">
    <property type="entry name" value="GLUCOSE-6-PHOSPHATE 1-EPIMERASE"/>
    <property type="match status" value="1"/>
</dbReference>
<dbReference type="Gene3D" id="2.70.98.10">
    <property type="match status" value="1"/>
</dbReference>
<dbReference type="InterPro" id="IPR025532">
    <property type="entry name" value="G6P_1-epimerase"/>
</dbReference>
<evidence type="ECO:0000256" key="3">
    <source>
        <dbReference type="ARBA" id="ARBA00012083"/>
    </source>
</evidence>
<reference evidence="6 7" key="1">
    <citation type="submission" date="2019-07" db="EMBL/GenBank/DDBJ databases">
        <title>Genomes of Cafeteria roenbergensis.</title>
        <authorList>
            <person name="Fischer M.G."/>
            <person name="Hackl T."/>
            <person name="Roman M."/>
        </authorList>
    </citation>
    <scope>NUCLEOTIDE SEQUENCE [LARGE SCALE GENOMIC DNA]</scope>
    <source>
        <strain evidence="6 7">RCC970-E3</strain>
    </source>
</reference>